<name>F8QF12_SERL3</name>
<dbReference type="Proteomes" id="UP000008063">
    <property type="component" value="Unassembled WGS sequence"/>
</dbReference>
<feature type="region of interest" description="Disordered" evidence="2">
    <location>
        <begin position="722"/>
        <end position="794"/>
    </location>
</feature>
<dbReference type="InterPro" id="IPR036910">
    <property type="entry name" value="HMG_box_dom_sf"/>
</dbReference>
<feature type="region of interest" description="Disordered" evidence="2">
    <location>
        <begin position="1"/>
        <end position="22"/>
    </location>
</feature>
<comment type="similarity">
    <text evidence="1">Belongs to the STXBP/unc-18/SEC1 family.</text>
</comment>
<dbReference type="Gene3D" id="3.40.50.2060">
    <property type="match status" value="1"/>
</dbReference>
<evidence type="ECO:0000256" key="1">
    <source>
        <dbReference type="ARBA" id="ARBA00009884"/>
    </source>
</evidence>
<dbReference type="InterPro" id="IPR027482">
    <property type="entry name" value="Sec1-like_dom2"/>
</dbReference>
<gene>
    <name evidence="4" type="ORF">SERLA73DRAFT_79013</name>
</gene>
<dbReference type="FunCoup" id="F8QF12">
    <property type="interactions" value="492"/>
</dbReference>
<proteinExistence type="inferred from homology"/>
<dbReference type="SUPFAM" id="SSF47095">
    <property type="entry name" value="HMG-box"/>
    <property type="match status" value="1"/>
</dbReference>
<feature type="region of interest" description="Disordered" evidence="2">
    <location>
        <begin position="283"/>
        <end position="319"/>
    </location>
</feature>
<accession>F8QF12</accession>
<evidence type="ECO:0000259" key="3">
    <source>
        <dbReference type="Pfam" id="PF04690"/>
    </source>
</evidence>
<dbReference type="InParanoid" id="F8QF12"/>
<dbReference type="eggNOG" id="KOG1302">
    <property type="taxonomic scope" value="Eukaryota"/>
</dbReference>
<dbReference type="InterPro" id="IPR043155">
    <property type="entry name" value="VPS33_dom3b"/>
</dbReference>
<keyword evidence="5" id="KW-1185">Reference proteome</keyword>
<feature type="domain" description="YABBY protein C-terminal" evidence="3">
    <location>
        <begin position="748"/>
        <end position="783"/>
    </location>
</feature>
<dbReference type="HOGENOM" id="CLU_016678_3_1_1"/>
<dbReference type="Pfam" id="PF04690">
    <property type="entry name" value="YABBY"/>
    <property type="match status" value="1"/>
</dbReference>
<dbReference type="STRING" id="936435.F8QF12"/>
<organism evidence="5">
    <name type="scientific">Serpula lacrymans var. lacrymans (strain S7.3)</name>
    <name type="common">Dry rot fungus</name>
    <dbReference type="NCBI Taxonomy" id="936435"/>
    <lineage>
        <taxon>Eukaryota</taxon>
        <taxon>Fungi</taxon>
        <taxon>Dikarya</taxon>
        <taxon>Basidiomycota</taxon>
        <taxon>Agaricomycotina</taxon>
        <taxon>Agaricomycetes</taxon>
        <taxon>Agaricomycetidae</taxon>
        <taxon>Boletales</taxon>
        <taxon>Coniophorineae</taxon>
        <taxon>Serpulaceae</taxon>
        <taxon>Serpula</taxon>
    </lineage>
</organism>
<feature type="compositionally biased region" description="Basic and acidic residues" evidence="2">
    <location>
        <begin position="760"/>
        <end position="776"/>
    </location>
</feature>
<dbReference type="Gene3D" id="3.40.50.1910">
    <property type="match status" value="1"/>
</dbReference>
<dbReference type="EMBL" id="GL945494">
    <property type="protein sequence ID" value="EGN93175.1"/>
    <property type="molecule type" value="Genomic_DNA"/>
</dbReference>
<feature type="compositionally biased region" description="Basic and acidic residues" evidence="2">
    <location>
        <begin position="784"/>
        <end position="794"/>
    </location>
</feature>
<feature type="compositionally biased region" description="Low complexity" evidence="2">
    <location>
        <begin position="285"/>
        <end position="307"/>
    </location>
</feature>
<dbReference type="InterPro" id="IPR036045">
    <property type="entry name" value="Sec1-like_sf"/>
</dbReference>
<feature type="compositionally biased region" description="Polar residues" evidence="2">
    <location>
        <begin position="1"/>
        <end position="15"/>
    </location>
</feature>
<dbReference type="Gene3D" id="1.25.40.850">
    <property type="match status" value="1"/>
</dbReference>
<evidence type="ECO:0000313" key="5">
    <source>
        <dbReference type="Proteomes" id="UP000008063"/>
    </source>
</evidence>
<protein>
    <recommendedName>
        <fullName evidence="3">YABBY protein C-terminal domain-containing protein</fullName>
    </recommendedName>
</protein>
<dbReference type="Pfam" id="PF00995">
    <property type="entry name" value="Sec1"/>
    <property type="match status" value="1"/>
</dbReference>
<dbReference type="AlphaFoldDB" id="F8QF12"/>
<dbReference type="SUPFAM" id="SSF56815">
    <property type="entry name" value="Sec1/munc18-like (SM) proteins"/>
    <property type="match status" value="1"/>
</dbReference>
<evidence type="ECO:0000313" key="4">
    <source>
        <dbReference type="EMBL" id="EGN93175.1"/>
    </source>
</evidence>
<dbReference type="CDD" id="cd00084">
    <property type="entry name" value="HMG-box_SF"/>
    <property type="match status" value="1"/>
</dbReference>
<evidence type="ECO:0000256" key="2">
    <source>
        <dbReference type="SAM" id="MobiDB-lite"/>
    </source>
</evidence>
<dbReference type="OrthoDB" id="10262287at2759"/>
<dbReference type="InterPro" id="IPR043127">
    <property type="entry name" value="Sec-1-like_dom3a"/>
</dbReference>
<feature type="compositionally biased region" description="Basic and acidic residues" evidence="2">
    <location>
        <begin position="724"/>
        <end position="734"/>
    </location>
</feature>
<dbReference type="PANTHER" id="PTHR11679">
    <property type="entry name" value="VESICLE PROTEIN SORTING-ASSOCIATED"/>
    <property type="match status" value="1"/>
</dbReference>
<dbReference type="OMA" id="EFHIFFV"/>
<reference evidence="5" key="1">
    <citation type="journal article" date="2011" name="Science">
        <title>The plant cell wall-decomposing machinery underlies the functional diversity of forest fungi.</title>
        <authorList>
            <person name="Eastwood D.C."/>
            <person name="Floudas D."/>
            <person name="Binder M."/>
            <person name="Majcherczyk A."/>
            <person name="Schneider P."/>
            <person name="Aerts A."/>
            <person name="Asiegbu F.O."/>
            <person name="Baker S.E."/>
            <person name="Barry K."/>
            <person name="Bendiksby M."/>
            <person name="Blumentritt M."/>
            <person name="Coutinho P.M."/>
            <person name="Cullen D."/>
            <person name="de Vries R.P."/>
            <person name="Gathman A."/>
            <person name="Goodell B."/>
            <person name="Henrissat B."/>
            <person name="Ihrmark K."/>
            <person name="Kauserud H."/>
            <person name="Kohler A."/>
            <person name="LaButti K."/>
            <person name="Lapidus A."/>
            <person name="Lavin J.L."/>
            <person name="Lee Y.-H."/>
            <person name="Lindquist E."/>
            <person name="Lilly W."/>
            <person name="Lucas S."/>
            <person name="Morin E."/>
            <person name="Murat C."/>
            <person name="Oguiza J.A."/>
            <person name="Park J."/>
            <person name="Pisabarro A.G."/>
            <person name="Riley R."/>
            <person name="Rosling A."/>
            <person name="Salamov A."/>
            <person name="Schmidt O."/>
            <person name="Schmutz J."/>
            <person name="Skrede I."/>
            <person name="Stenlid J."/>
            <person name="Wiebenga A."/>
            <person name="Xie X."/>
            <person name="Kuees U."/>
            <person name="Hibbett D.S."/>
            <person name="Hoffmeister D."/>
            <person name="Hoegberg N."/>
            <person name="Martin F."/>
            <person name="Grigoriev I.V."/>
            <person name="Watkinson S.C."/>
        </authorList>
    </citation>
    <scope>NUCLEOTIDE SEQUENCE [LARGE SCALE GENOMIC DNA]</scope>
    <source>
        <strain evidence="5">strain S7.3</strain>
    </source>
</reference>
<dbReference type="GO" id="GO:0016192">
    <property type="term" value="P:vesicle-mediated transport"/>
    <property type="evidence" value="ECO:0007669"/>
    <property type="project" value="InterPro"/>
</dbReference>
<dbReference type="Gene3D" id="3.90.830.10">
    <property type="entry name" value="Syntaxin Binding Protein 1, Chain A, domain 2"/>
    <property type="match status" value="1"/>
</dbReference>
<dbReference type="InterPro" id="IPR001619">
    <property type="entry name" value="Sec1-like"/>
</dbReference>
<sequence>MAALSSSVSEGQTSGQEREDENSLDVELLKEIGKKALVDALNSVNGAKTLVLDNTLAGSLGLVTDVSLLKHHGVDKMYWLESGPLTSTTTNIVYLCRPLIKYVKIIADQIKRHAKESLKHNYTLFLVPRTSTLVSRILEEEGVLGDVTISSYNLQFIPVAEDVISLENDNAFKEIWVDGDETVIYNSALALASLQKLYGQFPRIIGKGDYAAKLATLLTRPLPSQSASSSNDAPIPPGQIDSLIILDRHVDMITPFLTQLTYEGLIDDIIGIKNSHVELPLSMLSPPSAQNPSNPPATSSSATPVTSINNEKTKKHHLTSATDPLFAELRDLNFSAIGRRLNKIAHRLDEDYKARLQAKTVAQLRDFVGKLGGLQTEHQALGLHTALSEMLVPHTQTQTFNKSLEIQQNLLASYEVSAQITAIEDLIAQGADMQLVVRLFCLASITAGGIKNKPMESIKREILQAYGYNYLPLLLALAAPPLAVLLPNPLPPSTPQFVTAAKYPFTTIRKPLRLLIDDTADALDELENDISYVYSGYAPISVRLVQCVAQKSGVLSNPAEKALVDDVDGKGKSASERRVHAHPIVGWKGFEDLLATIPGETFDIVQKARGAPLPSASSVASLLRPHEQTTTTVVFFLGGCTYTEIAALRWVSRQNRGRKFLIATTGIVSGSSLVESIAGVGKTVGSKEAEPLLRLPLVLSSPFDVQFATNHLYFTPSELMAPRTEAKTASEKPAKKTKSSGGGGRKKLSAFNKFMQSEMARLKETEPQASHQERFKQATSNWKTAKENPKAVTA</sequence>
<dbReference type="InterPro" id="IPR043154">
    <property type="entry name" value="Sec-1-like_dom1"/>
</dbReference>
<dbReference type="InterPro" id="IPR056775">
    <property type="entry name" value="YABBY_C"/>
</dbReference>